<dbReference type="GO" id="GO:0004252">
    <property type="term" value="F:serine-type endopeptidase activity"/>
    <property type="evidence" value="ECO:0007669"/>
    <property type="project" value="InterPro"/>
</dbReference>
<name>D0LT40_HALO1</name>
<dbReference type="Gene3D" id="3.30.70.80">
    <property type="entry name" value="Peptidase S8 propeptide/proteinase inhibitor I9"/>
    <property type="match status" value="1"/>
</dbReference>
<evidence type="ECO:0000313" key="8">
    <source>
        <dbReference type="EMBL" id="ACY19176.1"/>
    </source>
</evidence>
<dbReference type="PROSITE" id="PS51892">
    <property type="entry name" value="SUBTILASE"/>
    <property type="match status" value="1"/>
</dbReference>
<dbReference type="InterPro" id="IPR036852">
    <property type="entry name" value="Peptidase_S8/S53_dom_sf"/>
</dbReference>
<evidence type="ECO:0000256" key="1">
    <source>
        <dbReference type="ARBA" id="ARBA00011073"/>
    </source>
</evidence>
<dbReference type="PROSITE" id="PS00136">
    <property type="entry name" value="SUBTILASE_ASP"/>
    <property type="match status" value="1"/>
</dbReference>
<dbReference type="GO" id="GO:0005615">
    <property type="term" value="C:extracellular space"/>
    <property type="evidence" value="ECO:0007669"/>
    <property type="project" value="TreeGrafter"/>
</dbReference>
<dbReference type="InterPro" id="IPR023827">
    <property type="entry name" value="Peptidase_S8_Asp-AS"/>
</dbReference>
<dbReference type="AlphaFoldDB" id="D0LT40"/>
<comment type="similarity">
    <text evidence="1 6">Belongs to the peptidase S8 family.</text>
</comment>
<evidence type="ECO:0000256" key="3">
    <source>
        <dbReference type="ARBA" id="ARBA00022801"/>
    </source>
</evidence>
<feature type="domain" description="SMB" evidence="7">
    <location>
        <begin position="425"/>
        <end position="467"/>
    </location>
</feature>
<protein>
    <submittedName>
        <fullName evidence="8">Peptidase S8 and S53 subtilisin kexin sedolisin</fullName>
    </submittedName>
</protein>
<dbReference type="MEROPS" id="S08.050"/>
<dbReference type="Proteomes" id="UP000001880">
    <property type="component" value="Chromosome"/>
</dbReference>
<dbReference type="PROSITE" id="PS51257">
    <property type="entry name" value="PROKAR_LIPOPROTEIN"/>
    <property type="match status" value="1"/>
</dbReference>
<dbReference type="SUPFAM" id="SSF90188">
    <property type="entry name" value="Somatomedin B domain"/>
    <property type="match status" value="1"/>
</dbReference>
<dbReference type="Gene3D" id="4.10.410.20">
    <property type="match status" value="1"/>
</dbReference>
<dbReference type="InterPro" id="IPR037045">
    <property type="entry name" value="S8pro/Inhibitor_I9_sf"/>
</dbReference>
<evidence type="ECO:0000259" key="7">
    <source>
        <dbReference type="PROSITE" id="PS50958"/>
    </source>
</evidence>
<dbReference type="PANTHER" id="PTHR43806:SF11">
    <property type="entry name" value="CEREVISIN-RELATED"/>
    <property type="match status" value="1"/>
</dbReference>
<dbReference type="PROSITE" id="PS50958">
    <property type="entry name" value="SMB_2"/>
    <property type="match status" value="1"/>
</dbReference>
<evidence type="ECO:0000256" key="4">
    <source>
        <dbReference type="ARBA" id="ARBA00022825"/>
    </source>
</evidence>
<dbReference type="EMBL" id="CP001804">
    <property type="protein sequence ID" value="ACY19176.1"/>
    <property type="molecule type" value="Genomic_DNA"/>
</dbReference>
<dbReference type="Gene3D" id="3.40.50.200">
    <property type="entry name" value="Peptidase S8/S53 domain"/>
    <property type="match status" value="1"/>
</dbReference>
<keyword evidence="9" id="KW-1185">Reference proteome</keyword>
<evidence type="ECO:0000256" key="2">
    <source>
        <dbReference type="ARBA" id="ARBA00022670"/>
    </source>
</evidence>
<comment type="caution">
    <text evidence="6">Lacks conserved residue(s) required for the propagation of feature annotation.</text>
</comment>
<evidence type="ECO:0000256" key="6">
    <source>
        <dbReference type="PROSITE-ProRule" id="PRU01240"/>
    </source>
</evidence>
<accession>D0LT40</accession>
<organism evidence="8 9">
    <name type="scientific">Haliangium ochraceum (strain DSM 14365 / JCM 11303 / SMP-2)</name>
    <dbReference type="NCBI Taxonomy" id="502025"/>
    <lineage>
        <taxon>Bacteria</taxon>
        <taxon>Pseudomonadati</taxon>
        <taxon>Myxococcota</taxon>
        <taxon>Polyangia</taxon>
        <taxon>Haliangiales</taxon>
        <taxon>Kofleriaceae</taxon>
        <taxon>Haliangium</taxon>
    </lineage>
</organism>
<dbReference type="GO" id="GO:0006508">
    <property type="term" value="P:proteolysis"/>
    <property type="evidence" value="ECO:0007669"/>
    <property type="project" value="UniProtKB-KW"/>
</dbReference>
<reference evidence="8 9" key="1">
    <citation type="journal article" date="2010" name="Stand. Genomic Sci.">
        <title>Complete genome sequence of Haliangium ochraceum type strain (SMP-2).</title>
        <authorList>
            <consortium name="US DOE Joint Genome Institute (JGI-PGF)"/>
            <person name="Ivanova N."/>
            <person name="Daum C."/>
            <person name="Lang E."/>
            <person name="Abt B."/>
            <person name="Kopitz M."/>
            <person name="Saunders E."/>
            <person name="Lapidus A."/>
            <person name="Lucas S."/>
            <person name="Glavina Del Rio T."/>
            <person name="Nolan M."/>
            <person name="Tice H."/>
            <person name="Copeland A."/>
            <person name="Cheng J.F."/>
            <person name="Chen F."/>
            <person name="Bruce D."/>
            <person name="Goodwin L."/>
            <person name="Pitluck S."/>
            <person name="Mavromatis K."/>
            <person name="Pati A."/>
            <person name="Mikhailova N."/>
            <person name="Chen A."/>
            <person name="Palaniappan K."/>
            <person name="Land M."/>
            <person name="Hauser L."/>
            <person name="Chang Y.J."/>
            <person name="Jeffries C.D."/>
            <person name="Detter J.C."/>
            <person name="Brettin T."/>
            <person name="Rohde M."/>
            <person name="Goker M."/>
            <person name="Bristow J."/>
            <person name="Markowitz V."/>
            <person name="Eisen J.A."/>
            <person name="Hugenholtz P."/>
            <person name="Kyrpides N.C."/>
            <person name="Klenk H.P."/>
        </authorList>
    </citation>
    <scope>NUCLEOTIDE SEQUENCE [LARGE SCALE GENOMIC DNA]</scope>
    <source>
        <strain evidence="9">DSM 14365 / CIP 107738 / JCM 11303 / AJ 13395 / SMP-2</strain>
    </source>
</reference>
<dbReference type="RefSeq" id="WP_012831768.1">
    <property type="nucleotide sequence ID" value="NC_013440.1"/>
</dbReference>
<dbReference type="SUPFAM" id="SSF52743">
    <property type="entry name" value="Subtilisin-like"/>
    <property type="match status" value="1"/>
</dbReference>
<dbReference type="InterPro" id="IPR001212">
    <property type="entry name" value="Somatomedin_B_dom"/>
</dbReference>
<evidence type="ECO:0000313" key="9">
    <source>
        <dbReference type="Proteomes" id="UP000001880"/>
    </source>
</evidence>
<dbReference type="Pfam" id="PF05922">
    <property type="entry name" value="Inhibitor_I9"/>
    <property type="match status" value="1"/>
</dbReference>
<dbReference type="SMART" id="SM00201">
    <property type="entry name" value="SO"/>
    <property type="match status" value="1"/>
</dbReference>
<dbReference type="PANTHER" id="PTHR43806">
    <property type="entry name" value="PEPTIDASE S8"/>
    <property type="match status" value="1"/>
</dbReference>
<keyword evidence="5" id="KW-1015">Disulfide bond</keyword>
<dbReference type="STRING" id="502025.Hoch_6712"/>
<dbReference type="KEGG" id="hoh:Hoch_6712"/>
<dbReference type="InterPro" id="IPR036024">
    <property type="entry name" value="Somatomedin_B-like_dom_sf"/>
</dbReference>
<keyword evidence="4" id="KW-0720">Serine protease</keyword>
<dbReference type="InterPro" id="IPR010259">
    <property type="entry name" value="S8pro/Inhibitor_I9"/>
</dbReference>
<gene>
    <name evidence="8" type="ordered locus">Hoch_6712</name>
</gene>
<proteinExistence type="inferred from homology"/>
<keyword evidence="3" id="KW-0378">Hydrolase</keyword>
<dbReference type="eggNOG" id="COG1404">
    <property type="taxonomic scope" value="Bacteria"/>
</dbReference>
<evidence type="ECO:0000256" key="5">
    <source>
        <dbReference type="ARBA" id="ARBA00023157"/>
    </source>
</evidence>
<keyword evidence="2" id="KW-0645">Protease</keyword>
<dbReference type="Pfam" id="PF01033">
    <property type="entry name" value="Somatomedin_B"/>
    <property type="match status" value="1"/>
</dbReference>
<dbReference type="HOGENOM" id="CLU_011263_1_7_7"/>
<dbReference type="SUPFAM" id="SSF54897">
    <property type="entry name" value="Protease propeptides/inhibitors"/>
    <property type="match status" value="1"/>
</dbReference>
<sequence>MTIRNDKRTAGIGLSAVFVSVLAFGLGTGCSTAELELAEAEQTLSTQLAPLYGDAVAETIADRYIVVFDDAQGAGEVSALAAELALTQPKSRIEHTLTVLPAAIATLAPEDLDAVRRHPGVAYVERDQVLRAAWKPEPGPAGEGEGVGVDDGEYRPDTTYPLPGGQPIGIDRVDQPSLPRDGVYDDHGCDGGGTRVYVIDTGVRSSHTEFHGRVDTARGFTAIADGNGTEDCLGTGTHVASTAAGRRYGMAKQASVVPVRVMSCSGSGSNAGVIAGVNHVAADCAPGDACVAVMTLGGGASLALDTAVNNLVASGVPVAVSAGSGSCTGSPATAAAATTVAAVGSDDCSNISGSCVDIYAPATSILGASASSDTASAVFSGMSAPAHAAGAMAQALSCGLPGAPAVTDATCTSTGAVLPLVYNDFSGSCVGRCGDLDTTEVCQCDAGCSARGDCCADIADECPCNAANACGGAAAGCYCDSVCTVYGDCCSDGPC</sequence>
<dbReference type="InterPro" id="IPR050131">
    <property type="entry name" value="Peptidase_S8_subtilisin-like"/>
</dbReference>